<dbReference type="RefSeq" id="WP_157203583.1">
    <property type="nucleotide sequence ID" value="NZ_JAPVER010000018.1"/>
</dbReference>
<reference evidence="2" key="1">
    <citation type="submission" date="2022-12" db="EMBL/GenBank/DDBJ databases">
        <title>Reclassification of two methanogenic archaea species isolated from the Kolyma lowland permafrost.</title>
        <authorList>
            <person name="Trubitsyn V.E."/>
            <person name="Rivkina E.M."/>
            <person name="Shcherbakova V.A."/>
        </authorList>
    </citation>
    <scope>NUCLEOTIDE SEQUENCE</scope>
    <source>
        <strain evidence="1">M2</strain>
        <strain evidence="2">MK4</strain>
    </source>
</reference>
<evidence type="ECO:0000313" key="2">
    <source>
        <dbReference type="EMBL" id="MCZ3372265.1"/>
    </source>
</evidence>
<organism evidence="2">
    <name type="scientific">Methanobacterium veterum</name>
    <dbReference type="NCBI Taxonomy" id="408577"/>
    <lineage>
        <taxon>Archaea</taxon>
        <taxon>Methanobacteriati</taxon>
        <taxon>Methanobacteriota</taxon>
        <taxon>Methanomada group</taxon>
        <taxon>Methanobacteria</taxon>
        <taxon>Methanobacteriales</taxon>
        <taxon>Methanobacteriaceae</taxon>
        <taxon>Methanobacterium</taxon>
    </lineage>
</organism>
<gene>
    <name evidence="2" type="ORF">O3H35_06435</name>
    <name evidence="1" type="ORF">O3H54_01325</name>
</gene>
<evidence type="ECO:0000313" key="3">
    <source>
        <dbReference type="Proteomes" id="UP001068021"/>
    </source>
</evidence>
<dbReference type="Proteomes" id="UP001074446">
    <property type="component" value="Unassembled WGS sequence"/>
</dbReference>
<dbReference type="AlphaFoldDB" id="A0A9E5A084"/>
<proteinExistence type="predicted"/>
<name>A0A9E5A084_9EURY</name>
<dbReference type="EMBL" id="JAPVES010000030">
    <property type="protein sequence ID" value="MCZ3372265.1"/>
    <property type="molecule type" value="Genomic_DNA"/>
</dbReference>
<comment type="caution">
    <text evidence="2">The sequence shown here is derived from an EMBL/GenBank/DDBJ whole genome shotgun (WGS) entry which is preliminary data.</text>
</comment>
<protein>
    <submittedName>
        <fullName evidence="2">Uncharacterized protein</fullName>
    </submittedName>
</protein>
<dbReference type="EMBL" id="JAPVER010000018">
    <property type="protein sequence ID" value="MCZ3364512.1"/>
    <property type="molecule type" value="Genomic_DNA"/>
</dbReference>
<accession>A0A9E5A084</accession>
<dbReference type="Proteomes" id="UP001068021">
    <property type="component" value="Unassembled WGS sequence"/>
</dbReference>
<keyword evidence="3" id="KW-1185">Reference proteome</keyword>
<sequence>MKCAHDHEHVKIAANKHDVFVACKTLKIRRILGHAKLRFAVQGNLKKS</sequence>
<evidence type="ECO:0000313" key="1">
    <source>
        <dbReference type="EMBL" id="MCZ3364512.1"/>
    </source>
</evidence>